<dbReference type="AlphaFoldDB" id="A0A290Z9E4"/>
<organism evidence="4 5">
    <name type="scientific">Actinosynnema pretiosum</name>
    <dbReference type="NCBI Taxonomy" id="42197"/>
    <lineage>
        <taxon>Bacteria</taxon>
        <taxon>Bacillati</taxon>
        <taxon>Actinomycetota</taxon>
        <taxon>Actinomycetes</taxon>
        <taxon>Pseudonocardiales</taxon>
        <taxon>Pseudonocardiaceae</taxon>
        <taxon>Actinosynnema</taxon>
    </lineage>
</organism>
<dbReference type="PANTHER" id="PTHR42748:SF7">
    <property type="entry name" value="NMRA LIKE REDOX SENSOR 1-RELATED"/>
    <property type="match status" value="1"/>
</dbReference>
<keyword evidence="2" id="KW-0521">NADP</keyword>
<evidence type="ECO:0000256" key="2">
    <source>
        <dbReference type="ARBA" id="ARBA00022857"/>
    </source>
</evidence>
<dbReference type="InterPro" id="IPR051164">
    <property type="entry name" value="NmrA-like_oxidored"/>
</dbReference>
<keyword evidence="5" id="KW-1185">Reference proteome</keyword>
<dbReference type="Gene3D" id="3.90.25.10">
    <property type="entry name" value="UDP-galactose 4-epimerase, domain 1"/>
    <property type="match status" value="1"/>
</dbReference>
<dbReference type="Pfam" id="PF05368">
    <property type="entry name" value="NmrA"/>
    <property type="match status" value="1"/>
</dbReference>
<evidence type="ECO:0000313" key="5">
    <source>
        <dbReference type="Proteomes" id="UP000218505"/>
    </source>
</evidence>
<dbReference type="InterPro" id="IPR008030">
    <property type="entry name" value="NmrA-like"/>
</dbReference>
<feature type="domain" description="NmrA-like" evidence="3">
    <location>
        <begin position="5"/>
        <end position="302"/>
    </location>
</feature>
<dbReference type="PANTHER" id="PTHR42748">
    <property type="entry name" value="NITROGEN METABOLITE REPRESSION PROTEIN NMRA FAMILY MEMBER"/>
    <property type="match status" value="1"/>
</dbReference>
<dbReference type="Gene3D" id="3.40.50.720">
    <property type="entry name" value="NAD(P)-binding Rossmann-like Domain"/>
    <property type="match status" value="1"/>
</dbReference>
<evidence type="ECO:0000313" key="4">
    <source>
        <dbReference type="EMBL" id="ATE55661.1"/>
    </source>
</evidence>
<dbReference type="SUPFAM" id="SSF51735">
    <property type="entry name" value="NAD(P)-binding Rossmann-fold domains"/>
    <property type="match status" value="1"/>
</dbReference>
<accession>A0A290Z9E4</accession>
<dbReference type="InterPro" id="IPR036291">
    <property type="entry name" value="NAD(P)-bd_dom_sf"/>
</dbReference>
<dbReference type="KEGG" id="apre:CNX65_22175"/>
<name>A0A290Z9E4_9PSEU</name>
<gene>
    <name evidence="4" type="ORF">CNX65_22175</name>
</gene>
<evidence type="ECO:0000256" key="1">
    <source>
        <dbReference type="ARBA" id="ARBA00006328"/>
    </source>
</evidence>
<evidence type="ECO:0000259" key="3">
    <source>
        <dbReference type="Pfam" id="PF05368"/>
    </source>
</evidence>
<reference evidence="4" key="1">
    <citation type="submission" date="2017-09" db="EMBL/GenBank/DDBJ databases">
        <title>Complete Genome Sequence of ansamitocin-producing Bacterium Actinosynnema pretiosum X47.</title>
        <authorList>
            <person name="Cao G."/>
            <person name="Zong G."/>
            <person name="Zhong C."/>
            <person name="Fu J."/>
        </authorList>
    </citation>
    <scope>NUCLEOTIDE SEQUENCE [LARGE SCALE GENOMIC DNA]</scope>
    <source>
        <strain evidence="4">X47</strain>
    </source>
</reference>
<dbReference type="Proteomes" id="UP000218505">
    <property type="component" value="Chromosome"/>
</dbReference>
<dbReference type="RefSeq" id="WP_096495492.1">
    <property type="nucleotide sequence ID" value="NZ_CP023445.1"/>
</dbReference>
<proteinExistence type="inferred from homology"/>
<comment type="similarity">
    <text evidence="1">Belongs to the NmrA-type oxidoreductase family.</text>
</comment>
<protein>
    <submittedName>
        <fullName evidence="4">NmrA family transcriptional regulator</fullName>
    </submittedName>
</protein>
<sequence>MTSTLVIGGTGLMGSRVVRALLGAGTVTAFTRDPESTRARALRDLGAGTAKGDLDEPGTLRAALEGVDQVFCNTDHFGAGGVLAEHRQGVTALEAAREAGVARFIWSSLDGVSALTGGRVRMSHYDAKAGVAAHVHTHRAEEAERGEEGWHTRSTSVLTTAPYYENFPVSLPPERTTLPDGRTGALFRVPLGERGRYPLIALDDIAWFAARMFEDWHGWGARDLAVVADSPTGAEIAATFERVTGIPSAYLPVPLEAMRAGGGHDFASMFEFFQTRPIADLDRDLPALRRLHPGLKTFEDWLRATGWTGEAA</sequence>
<dbReference type="EMBL" id="CP023445">
    <property type="protein sequence ID" value="ATE55661.1"/>
    <property type="molecule type" value="Genomic_DNA"/>
</dbReference>